<evidence type="ECO:0000259" key="7">
    <source>
        <dbReference type="PROSITE" id="PS50119"/>
    </source>
</evidence>
<evidence type="ECO:0000256" key="1">
    <source>
        <dbReference type="ARBA" id="ARBA00022723"/>
    </source>
</evidence>
<dbReference type="SUPFAM" id="SSF63829">
    <property type="entry name" value="Calcium-dependent phosphotriesterase"/>
    <property type="match status" value="1"/>
</dbReference>
<dbReference type="PANTHER" id="PTHR25462">
    <property type="entry name" value="BONUS, ISOFORM C-RELATED"/>
    <property type="match status" value="1"/>
</dbReference>
<keyword evidence="1" id="KW-0479">Metal-binding</keyword>
<dbReference type="InterPro" id="IPR017907">
    <property type="entry name" value="Znf_RING_CS"/>
</dbReference>
<dbReference type="SUPFAM" id="SSF57850">
    <property type="entry name" value="RING/U-box"/>
    <property type="match status" value="1"/>
</dbReference>
<dbReference type="EMBL" id="KQ417430">
    <property type="protein sequence ID" value="KOF91999.1"/>
    <property type="molecule type" value="Genomic_DNA"/>
</dbReference>
<evidence type="ECO:0000313" key="8">
    <source>
        <dbReference type="EMBL" id="KOF91999.1"/>
    </source>
</evidence>
<dbReference type="GO" id="GO:0061630">
    <property type="term" value="F:ubiquitin protein ligase activity"/>
    <property type="evidence" value="ECO:0007669"/>
    <property type="project" value="TreeGrafter"/>
</dbReference>
<proteinExistence type="predicted"/>
<dbReference type="Gene3D" id="3.30.160.60">
    <property type="entry name" value="Classic Zinc Finger"/>
    <property type="match status" value="1"/>
</dbReference>
<evidence type="ECO:0000256" key="3">
    <source>
        <dbReference type="ARBA" id="ARBA00022833"/>
    </source>
</evidence>
<dbReference type="PROSITE" id="PS50119">
    <property type="entry name" value="ZF_BBOX"/>
    <property type="match status" value="1"/>
</dbReference>
<dbReference type="SUPFAM" id="SSF57845">
    <property type="entry name" value="B-box zinc-binding domain"/>
    <property type="match status" value="1"/>
</dbReference>
<dbReference type="InterPro" id="IPR000315">
    <property type="entry name" value="Znf_B-box"/>
</dbReference>
<keyword evidence="3" id="KW-0862">Zinc</keyword>
<name>A0A0L8HS34_OCTBM</name>
<dbReference type="OMA" id="RTNATIQ"/>
<dbReference type="InterPro" id="IPR001841">
    <property type="entry name" value="Znf_RING"/>
</dbReference>
<evidence type="ECO:0000256" key="2">
    <source>
        <dbReference type="ARBA" id="ARBA00022771"/>
    </source>
</evidence>
<dbReference type="KEGG" id="obi:106868953"/>
<keyword evidence="5" id="KW-0175">Coiled coil</keyword>
<evidence type="ECO:0000256" key="5">
    <source>
        <dbReference type="SAM" id="Coils"/>
    </source>
</evidence>
<reference evidence="8" key="1">
    <citation type="submission" date="2015-07" db="EMBL/GenBank/DDBJ databases">
        <title>MeaNS - Measles Nucleotide Surveillance Program.</title>
        <authorList>
            <person name="Tran T."/>
            <person name="Druce J."/>
        </authorList>
    </citation>
    <scope>NUCLEOTIDE SEQUENCE</scope>
    <source>
        <strain evidence="8">UCB-OBI-ISO-001</strain>
        <tissue evidence="8">Gonad</tissue>
    </source>
</reference>
<dbReference type="Pfam" id="PF13445">
    <property type="entry name" value="zf-RING_UBOX"/>
    <property type="match status" value="1"/>
</dbReference>
<dbReference type="InterPro" id="IPR047153">
    <property type="entry name" value="TRIM45/56/19-like"/>
</dbReference>
<evidence type="ECO:0008006" key="9">
    <source>
        <dbReference type="Google" id="ProtNLM"/>
    </source>
</evidence>
<dbReference type="GO" id="GO:0008270">
    <property type="term" value="F:zinc ion binding"/>
    <property type="evidence" value="ECO:0007669"/>
    <property type="project" value="UniProtKB-KW"/>
</dbReference>
<evidence type="ECO:0000256" key="4">
    <source>
        <dbReference type="PROSITE-ProRule" id="PRU00024"/>
    </source>
</evidence>
<accession>A0A0L8HS34</accession>
<sequence length="608" mass="69702">MASLSLTDLECSICFNQFDKPKGLPCHHCFCVECLQDHINNNKQTCLQTGYFYCPICKAVTYPLDRSKAVEEWAKTFHNDFRIGQIQEIVSFEPMMSCTCHDNNEINLYCTFCEVVICSECRTEKHQNCKGVLSISQAAISKRIEAENHLKFLKDLKAEESKKLKELHLEKENILSDKEKILNKVDARVKDIVRMITSKGDLLNKDATRMMNVELEKLRIYEENYKEKIESLRNCIEKVSEVMKEKSASKFVVSYFPVRKCINRFNSSDYRLTRRVLSLNITSEFSKALQDLEKCPFGHVSYEGDISNEEIEHTEDIKNSKEKGLEKKPNMVNMQKVEEFTSDDESTFTSILNLVCIIPGGGFLMSDNKHGILQFCPKGNQINRFDLKSQPHGLCIHSHNFAMVSLPNELQLCIIKFSRNFVTNVMCMLNFFKKYQRIQCRSKYSAIAKSYDGRLICKCLEKPVIEVVFIFDNRAKALQQFYLDIAYVSKSDPCYMTIAPDETIVLSCYRAGLLYGIGRSGNKKFHVKSVEGQPIEGPGGVCCDTEYIYATELGRSNILRFDLSGNFISYLTPSSALPMPVALDINRNEKQLVVTRMIPKPTIEIYQL</sequence>
<protein>
    <recommendedName>
        <fullName evidence="9">RING-type domain-containing protein</fullName>
    </recommendedName>
</protein>
<dbReference type="InterPro" id="IPR027370">
    <property type="entry name" value="Znf-RING_euk"/>
</dbReference>
<dbReference type="PANTHER" id="PTHR25462:SF296">
    <property type="entry name" value="MEIOTIC P26, ISOFORM F"/>
    <property type="match status" value="1"/>
</dbReference>
<dbReference type="AlphaFoldDB" id="A0A0L8HS34"/>
<dbReference type="InterPro" id="IPR013083">
    <property type="entry name" value="Znf_RING/FYVE/PHD"/>
</dbReference>
<dbReference type="PROSITE" id="PS50089">
    <property type="entry name" value="ZF_RING_2"/>
    <property type="match status" value="1"/>
</dbReference>
<dbReference type="Gene3D" id="3.30.40.10">
    <property type="entry name" value="Zinc/RING finger domain, C3HC4 (zinc finger)"/>
    <property type="match status" value="1"/>
</dbReference>
<dbReference type="OrthoDB" id="111250at2759"/>
<feature type="coiled-coil region" evidence="5">
    <location>
        <begin position="150"/>
        <end position="184"/>
    </location>
</feature>
<organism evidence="8">
    <name type="scientific">Octopus bimaculoides</name>
    <name type="common">California two-spotted octopus</name>
    <dbReference type="NCBI Taxonomy" id="37653"/>
    <lineage>
        <taxon>Eukaryota</taxon>
        <taxon>Metazoa</taxon>
        <taxon>Spiralia</taxon>
        <taxon>Lophotrochozoa</taxon>
        <taxon>Mollusca</taxon>
        <taxon>Cephalopoda</taxon>
        <taxon>Coleoidea</taxon>
        <taxon>Octopodiformes</taxon>
        <taxon>Octopoda</taxon>
        <taxon>Incirrata</taxon>
        <taxon>Octopodidae</taxon>
        <taxon>Octopus</taxon>
    </lineage>
</organism>
<gene>
    <name evidence="8" type="ORF">OCBIM_22007571mg</name>
</gene>
<dbReference type="STRING" id="37653.A0A0L8HS34"/>
<dbReference type="SMART" id="SM00184">
    <property type="entry name" value="RING"/>
    <property type="match status" value="1"/>
</dbReference>
<dbReference type="PROSITE" id="PS00518">
    <property type="entry name" value="ZF_RING_1"/>
    <property type="match status" value="1"/>
</dbReference>
<feature type="domain" description="B box-type" evidence="7">
    <location>
        <begin position="93"/>
        <end position="127"/>
    </location>
</feature>
<keyword evidence="2 4" id="KW-0863">Zinc-finger</keyword>
<evidence type="ECO:0000259" key="6">
    <source>
        <dbReference type="PROSITE" id="PS50089"/>
    </source>
</evidence>
<feature type="domain" description="RING-type" evidence="6">
    <location>
        <begin position="11"/>
        <end position="58"/>
    </location>
</feature>